<keyword evidence="1" id="KW-0696">RNA-directed RNA polymerase</keyword>
<evidence type="ECO:0000256" key="1">
    <source>
        <dbReference type="RuleBase" id="RU363098"/>
    </source>
</evidence>
<dbReference type="GO" id="GO:0003968">
    <property type="term" value="F:RNA-directed RNA polymerase activity"/>
    <property type="evidence" value="ECO:0007669"/>
    <property type="project" value="UniProtKB-KW"/>
</dbReference>
<dbReference type="EC" id="2.7.7.48" evidence="1"/>
<keyword evidence="4" id="KW-1185">Reference proteome</keyword>
<reference evidence="3 4" key="1">
    <citation type="submission" date="2011-02" db="EMBL/GenBank/DDBJ databases">
        <title>The Genome Sequence of Sphaeroforma arctica JP610.</title>
        <authorList>
            <consortium name="The Broad Institute Genome Sequencing Platform"/>
            <person name="Russ C."/>
            <person name="Cuomo C."/>
            <person name="Young S.K."/>
            <person name="Zeng Q."/>
            <person name="Gargeya S."/>
            <person name="Alvarado L."/>
            <person name="Berlin A."/>
            <person name="Chapman S.B."/>
            <person name="Chen Z."/>
            <person name="Freedman E."/>
            <person name="Gellesch M."/>
            <person name="Goldberg J."/>
            <person name="Griggs A."/>
            <person name="Gujja S."/>
            <person name="Heilman E."/>
            <person name="Heiman D."/>
            <person name="Howarth C."/>
            <person name="Mehta T."/>
            <person name="Neiman D."/>
            <person name="Pearson M."/>
            <person name="Roberts A."/>
            <person name="Saif S."/>
            <person name="Shea T."/>
            <person name="Shenoy N."/>
            <person name="Sisk P."/>
            <person name="Stolte C."/>
            <person name="Sykes S."/>
            <person name="White J."/>
            <person name="Yandava C."/>
            <person name="Burger G."/>
            <person name="Gray M.W."/>
            <person name="Holland P.W.H."/>
            <person name="King N."/>
            <person name="Lang F.B.F."/>
            <person name="Roger A.J."/>
            <person name="Ruiz-Trillo I."/>
            <person name="Haas B."/>
            <person name="Nusbaum C."/>
            <person name="Birren B."/>
        </authorList>
    </citation>
    <scope>NUCLEOTIDE SEQUENCE [LARGE SCALE GENOMIC DNA]</scope>
    <source>
        <strain evidence="3 4">JP610</strain>
    </source>
</reference>
<dbReference type="Proteomes" id="UP000054560">
    <property type="component" value="Unassembled WGS sequence"/>
</dbReference>
<dbReference type="GO" id="GO:0030422">
    <property type="term" value="P:siRNA processing"/>
    <property type="evidence" value="ECO:0007669"/>
    <property type="project" value="TreeGrafter"/>
</dbReference>
<protein>
    <recommendedName>
        <fullName evidence="1">RNA-dependent RNA polymerase</fullName>
        <ecNumber evidence="1">2.7.7.48</ecNumber>
    </recommendedName>
</protein>
<dbReference type="GeneID" id="25918323"/>
<sequence>MIRAGFDVSDEPFLQGMVLTLKQRLVLDLRTRARLLVKDACTLMGVVDASQTMEEGEVFLQYRDET</sequence>
<keyword evidence="1" id="KW-0808">Transferase</keyword>
<dbReference type="OrthoDB" id="6513042at2759"/>
<evidence type="ECO:0000313" key="3">
    <source>
        <dbReference type="EMBL" id="KNC69667.1"/>
    </source>
</evidence>
<keyword evidence="1" id="KW-0548">Nucleotidyltransferase</keyword>
<dbReference type="GO" id="GO:0003723">
    <property type="term" value="F:RNA binding"/>
    <property type="evidence" value="ECO:0007669"/>
    <property type="project" value="UniProtKB-KW"/>
</dbReference>
<comment type="similarity">
    <text evidence="1">Belongs to the RdRP family.</text>
</comment>
<gene>
    <name evidence="3" type="ORF">SARC_17819</name>
</gene>
<dbReference type="EMBL" id="KQ253836">
    <property type="protein sequence ID" value="KNC69667.1"/>
    <property type="molecule type" value="Genomic_DNA"/>
</dbReference>
<dbReference type="PANTHER" id="PTHR23079">
    <property type="entry name" value="RNA-DEPENDENT RNA POLYMERASE"/>
    <property type="match status" value="1"/>
</dbReference>
<dbReference type="InterPro" id="IPR007855">
    <property type="entry name" value="RDRP"/>
</dbReference>
<dbReference type="Pfam" id="PF05183">
    <property type="entry name" value="RdRP"/>
    <property type="match status" value="1"/>
</dbReference>
<dbReference type="STRING" id="667725.A0A0L0EYY2"/>
<dbReference type="AlphaFoldDB" id="A0A0L0EYY2"/>
<accession>A0A0L0EYY2</accession>
<dbReference type="PANTHER" id="PTHR23079:SF55">
    <property type="entry name" value="RNA-DIRECTED RNA POLYMERASE"/>
    <property type="match status" value="1"/>
</dbReference>
<dbReference type="RefSeq" id="XP_014143569.1">
    <property type="nucleotide sequence ID" value="XM_014288094.1"/>
</dbReference>
<name>A0A0L0EYY2_9EUKA</name>
<evidence type="ECO:0000259" key="2">
    <source>
        <dbReference type="Pfam" id="PF05183"/>
    </source>
</evidence>
<comment type="catalytic activity">
    <reaction evidence="1">
        <text>RNA(n) + a ribonucleoside 5'-triphosphate = RNA(n+1) + diphosphate</text>
        <dbReference type="Rhea" id="RHEA:21248"/>
        <dbReference type="Rhea" id="RHEA-COMP:14527"/>
        <dbReference type="Rhea" id="RHEA-COMP:17342"/>
        <dbReference type="ChEBI" id="CHEBI:33019"/>
        <dbReference type="ChEBI" id="CHEBI:61557"/>
        <dbReference type="ChEBI" id="CHEBI:140395"/>
        <dbReference type="EC" id="2.7.7.48"/>
    </reaction>
</comment>
<evidence type="ECO:0000313" key="4">
    <source>
        <dbReference type="Proteomes" id="UP000054560"/>
    </source>
</evidence>
<feature type="non-terminal residue" evidence="3">
    <location>
        <position position="66"/>
    </location>
</feature>
<organism evidence="3 4">
    <name type="scientific">Sphaeroforma arctica JP610</name>
    <dbReference type="NCBI Taxonomy" id="667725"/>
    <lineage>
        <taxon>Eukaryota</taxon>
        <taxon>Ichthyosporea</taxon>
        <taxon>Ichthyophonida</taxon>
        <taxon>Sphaeroforma</taxon>
    </lineage>
</organism>
<feature type="domain" description="RDRP core" evidence="2">
    <location>
        <begin position="1"/>
        <end position="64"/>
    </location>
</feature>
<proteinExistence type="inferred from homology"/>
<dbReference type="GO" id="GO:0031380">
    <property type="term" value="C:nuclear RNA-directed RNA polymerase complex"/>
    <property type="evidence" value="ECO:0007669"/>
    <property type="project" value="TreeGrafter"/>
</dbReference>
<dbReference type="InterPro" id="IPR057596">
    <property type="entry name" value="RDRP_core"/>
</dbReference>
<keyword evidence="1" id="KW-0694">RNA-binding</keyword>